<dbReference type="InterPro" id="IPR022385">
    <property type="entry name" value="Rhs_assc_core"/>
</dbReference>
<dbReference type="OrthoDB" id="3078518at2"/>
<dbReference type="InterPro" id="IPR050708">
    <property type="entry name" value="T6SS_VgrG/RHS"/>
</dbReference>
<dbReference type="Gene3D" id="2.180.10.10">
    <property type="entry name" value="RHS repeat-associated core"/>
    <property type="match status" value="1"/>
</dbReference>
<dbReference type="PRINTS" id="PR00394">
    <property type="entry name" value="RHSPROTEIN"/>
</dbReference>
<evidence type="ECO:0000313" key="3">
    <source>
        <dbReference type="EMBL" id="EEX51409.1"/>
    </source>
</evidence>
<reference evidence="3 4" key="1">
    <citation type="submission" date="2009-10" db="EMBL/GenBank/DDBJ databases">
        <authorList>
            <person name="Muzny D."/>
            <person name="Qin X."/>
            <person name="Deng J."/>
            <person name="Jiang H."/>
            <person name="Liu Y."/>
            <person name="Qu J."/>
            <person name="Song X.-Z."/>
            <person name="Zhang L."/>
            <person name="Thornton R."/>
            <person name="Coyle M."/>
            <person name="Francisco L."/>
            <person name="Jackson L."/>
            <person name="Javaid M."/>
            <person name="Korchina V."/>
            <person name="Kovar C."/>
            <person name="Mata R."/>
            <person name="Mathew T."/>
            <person name="Ngo R."/>
            <person name="Nguyen L."/>
            <person name="Nguyen N."/>
            <person name="Okwuonu G."/>
            <person name="Ongeri F."/>
            <person name="Pham C."/>
            <person name="Simmons D."/>
            <person name="Wilczek-Boney K."/>
            <person name="Hale W."/>
            <person name="Jakkamsetti A."/>
            <person name="Pham P."/>
            <person name="Ruth R."/>
            <person name="San Lucas F."/>
            <person name="Warren J."/>
            <person name="Zhang J."/>
            <person name="Zhao Z."/>
            <person name="Zhou C."/>
            <person name="Zhu D."/>
            <person name="Lee S."/>
            <person name="Bess C."/>
            <person name="Blankenburg K."/>
            <person name="Forbes L."/>
            <person name="Fu Q."/>
            <person name="Gubbala S."/>
            <person name="Hirani K."/>
            <person name="Jayaseelan J.C."/>
            <person name="Lara F."/>
            <person name="Munidasa M."/>
            <person name="Palculict T."/>
            <person name="Patil S."/>
            <person name="Pu L.-L."/>
            <person name="Saada N."/>
            <person name="Tang L."/>
            <person name="Weissenberger G."/>
            <person name="Zhu Y."/>
            <person name="Hemphill L."/>
            <person name="Shang Y."/>
            <person name="Youmans B."/>
            <person name="Ayvaz T."/>
            <person name="Ross M."/>
            <person name="Santibanez J."/>
            <person name="Aqrawi P."/>
            <person name="Gross S."/>
            <person name="Joshi V."/>
            <person name="Fowler G."/>
            <person name="Nazareth L."/>
            <person name="Reid J."/>
            <person name="Worley K."/>
            <person name="Petrosino J."/>
            <person name="Highlander S."/>
            <person name="Gibbs R."/>
        </authorList>
    </citation>
    <scope>NUCLEOTIDE SEQUENCE [LARGE SCALE GENOMIC DNA]</scope>
    <source>
        <strain evidence="3 4">ATCC 43325</strain>
    </source>
</reference>
<proteinExistence type="predicted"/>
<dbReference type="STRING" id="667128.HMPREF0621_0213"/>
<dbReference type="NCBIfam" id="TIGR03696">
    <property type="entry name" value="Rhs_assc_core"/>
    <property type="match status" value="1"/>
</dbReference>
<evidence type="ECO:0000259" key="2">
    <source>
        <dbReference type="Pfam" id="PF15657"/>
    </source>
</evidence>
<sequence>MKRGIFDYRQKLSLWGEATIDGHRHPAANDSQALGCHHRFAGQYYDEESELHYNRFRYYSPETGQYLSHDPIGLLGGFNPYGYVFDPTGWVDPLGLAGCNKNFRSRREALRAAKRDAGIPMSQQPDKVTNHVPLTDRSGKKILDQNNRPIMTREYHYTTPSGEKVVFQEHSLGHVYGPKGTLGNQGPHFNPRQYDPATGNGYRNKSFPGISEHYNYGG</sequence>
<dbReference type="AlphaFoldDB" id="C9PMI9"/>
<name>C9PMI9_9PAST</name>
<dbReference type="InterPro" id="IPR028048">
    <property type="entry name" value="Tox-HNH-EHHH"/>
</dbReference>
<accession>C9PMI9</accession>
<comment type="caution">
    <text evidence="3">The sequence shown here is derived from an EMBL/GenBank/DDBJ whole genome shotgun (WGS) entry which is preliminary data.</text>
</comment>
<protein>
    <submittedName>
        <fullName evidence="3">RHS repeat-associated core domain protein</fullName>
    </submittedName>
</protein>
<dbReference type="HOGENOM" id="CLU_1265943_0_0_6"/>
<dbReference type="RefSeq" id="WP_005765202.1">
    <property type="nucleotide sequence ID" value="NZ_GG704815.1"/>
</dbReference>
<dbReference type="Proteomes" id="UP000005519">
    <property type="component" value="Unassembled WGS sequence"/>
</dbReference>
<feature type="region of interest" description="Disordered" evidence="1">
    <location>
        <begin position="181"/>
        <end position="218"/>
    </location>
</feature>
<dbReference type="Pfam" id="PF15657">
    <property type="entry name" value="Tox-HNH-EHHH"/>
    <property type="match status" value="1"/>
</dbReference>
<dbReference type="PANTHER" id="PTHR32305">
    <property type="match status" value="1"/>
</dbReference>
<evidence type="ECO:0000256" key="1">
    <source>
        <dbReference type="SAM" id="MobiDB-lite"/>
    </source>
</evidence>
<gene>
    <name evidence="3" type="ORF">HMPREF0621_0213</name>
</gene>
<evidence type="ECO:0000313" key="4">
    <source>
        <dbReference type="Proteomes" id="UP000005519"/>
    </source>
</evidence>
<organism evidence="3 4">
    <name type="scientific">Pasteurella dagmatis ATCC 43325</name>
    <dbReference type="NCBI Taxonomy" id="667128"/>
    <lineage>
        <taxon>Bacteria</taxon>
        <taxon>Pseudomonadati</taxon>
        <taxon>Pseudomonadota</taxon>
        <taxon>Gammaproteobacteria</taxon>
        <taxon>Pasteurellales</taxon>
        <taxon>Pasteurellaceae</taxon>
        <taxon>Pasteurella</taxon>
    </lineage>
</organism>
<keyword evidence="4" id="KW-1185">Reference proteome</keyword>
<dbReference type="EMBL" id="ACZR01000001">
    <property type="protein sequence ID" value="EEX51409.1"/>
    <property type="molecule type" value="Genomic_DNA"/>
</dbReference>
<dbReference type="PANTHER" id="PTHR32305:SF15">
    <property type="entry name" value="PROTEIN RHSA-RELATED"/>
    <property type="match status" value="1"/>
</dbReference>
<feature type="domain" description="HNH/Endo VII superfamily nuclease toxins" evidence="2">
    <location>
        <begin position="141"/>
        <end position="216"/>
    </location>
</feature>